<reference evidence="1 2" key="1">
    <citation type="journal article" date="2023" name="Int. J. Mol. Sci.">
        <title>De Novo Assembly and Annotation of 11 Diverse Shrub Willow (Salix) Genomes Reveals Novel Gene Organization in Sex-Linked Regions.</title>
        <authorList>
            <person name="Hyden B."/>
            <person name="Feng K."/>
            <person name="Yates T.B."/>
            <person name="Jawdy S."/>
            <person name="Cereghino C."/>
            <person name="Smart L.B."/>
            <person name="Muchero W."/>
        </authorList>
    </citation>
    <scope>NUCLEOTIDE SEQUENCE [LARGE SCALE GENOMIC DNA]</scope>
    <source>
        <tissue evidence="1">Shoot tip</tissue>
    </source>
</reference>
<comment type="caution">
    <text evidence="1">The sequence shown here is derived from an EMBL/GenBank/DDBJ whole genome shotgun (WGS) entry which is preliminary data.</text>
</comment>
<accession>A0AAD6NVT5</accession>
<proteinExistence type="predicted"/>
<keyword evidence="2" id="KW-1185">Reference proteome</keyword>
<sequence length="184" mass="21425">MPSNTEAPFLLTNALWLQPRDMAHNNMKIPTHNIDFAITSTDSKWFINLFWQGRPFYCFPRINVCIVNLELHPFQDLKPQTSAHRPLHWNQSNLLSIQKPYSPIYQSLDHKFDPWEQKRMAITTLLSQEASHQELLHHKMPCLFPCLQFYANSPLQDPKPPLSLAQKGQSCCLLLHISSLQLPR</sequence>
<evidence type="ECO:0000313" key="1">
    <source>
        <dbReference type="EMBL" id="KAJ6406859.1"/>
    </source>
</evidence>
<dbReference type="EMBL" id="JAPFFJ010000016">
    <property type="protein sequence ID" value="KAJ6406859.1"/>
    <property type="molecule type" value="Genomic_DNA"/>
</dbReference>
<organism evidence="1 2">
    <name type="scientific">Salix udensis</name>
    <dbReference type="NCBI Taxonomy" id="889485"/>
    <lineage>
        <taxon>Eukaryota</taxon>
        <taxon>Viridiplantae</taxon>
        <taxon>Streptophyta</taxon>
        <taxon>Embryophyta</taxon>
        <taxon>Tracheophyta</taxon>
        <taxon>Spermatophyta</taxon>
        <taxon>Magnoliopsida</taxon>
        <taxon>eudicotyledons</taxon>
        <taxon>Gunneridae</taxon>
        <taxon>Pentapetalae</taxon>
        <taxon>rosids</taxon>
        <taxon>fabids</taxon>
        <taxon>Malpighiales</taxon>
        <taxon>Salicaceae</taxon>
        <taxon>Saliceae</taxon>
        <taxon>Salix</taxon>
    </lineage>
</organism>
<dbReference type="AlphaFoldDB" id="A0AAD6NVT5"/>
<name>A0AAD6NVT5_9ROSI</name>
<gene>
    <name evidence="1" type="ORF">OIU84_010386</name>
</gene>
<dbReference type="Proteomes" id="UP001162972">
    <property type="component" value="Chromosome 6"/>
</dbReference>
<protein>
    <submittedName>
        <fullName evidence="1">Uncharacterized protein</fullName>
    </submittedName>
</protein>
<evidence type="ECO:0000313" key="2">
    <source>
        <dbReference type="Proteomes" id="UP001162972"/>
    </source>
</evidence>